<dbReference type="GO" id="GO:0051537">
    <property type="term" value="F:2 iron, 2 sulfur cluster binding"/>
    <property type="evidence" value="ECO:0007669"/>
    <property type="project" value="InterPro"/>
</dbReference>
<dbReference type="InterPro" id="IPR024726">
    <property type="entry name" value="FhuF_C"/>
</dbReference>
<dbReference type="EMBL" id="JAAVJD010000138">
    <property type="protein sequence ID" value="NJQ07186.1"/>
    <property type="molecule type" value="Genomic_DNA"/>
</dbReference>
<dbReference type="AlphaFoldDB" id="A0A7X6I005"/>
<organism evidence="2 3">
    <name type="scientific">Streptomyces lonarensis</name>
    <dbReference type="NCBI Taxonomy" id="700599"/>
    <lineage>
        <taxon>Bacteria</taxon>
        <taxon>Bacillati</taxon>
        <taxon>Actinomycetota</taxon>
        <taxon>Actinomycetes</taxon>
        <taxon>Kitasatosporales</taxon>
        <taxon>Streptomycetaceae</taxon>
        <taxon>Streptomyces</taxon>
    </lineage>
</organism>
<feature type="domain" description="Ferric siderophore reductase C-terminal" evidence="1">
    <location>
        <begin position="259"/>
        <end position="279"/>
    </location>
</feature>
<evidence type="ECO:0000313" key="2">
    <source>
        <dbReference type="EMBL" id="NJQ07186.1"/>
    </source>
</evidence>
<name>A0A7X6I005_9ACTN</name>
<dbReference type="Pfam" id="PF11575">
    <property type="entry name" value="FhuF_C"/>
    <property type="match status" value="1"/>
</dbReference>
<protein>
    <submittedName>
        <fullName evidence="2">(2Fe-2S)-binding protein</fullName>
    </submittedName>
</protein>
<proteinExistence type="predicted"/>
<sequence length="303" mass="32529">MTLLPAAPAGLAQQHTSLGTAAPTPLWPAYEAVNRVLGHLRIEESPRPGAGGPAAGWLRGSDLVEDPAVLDEFVGWSERESTAAYGVPVRPDVAAGFALHRYAWPATALFSLPYFLVRRVPRLAPADVALHGDEGRVAVRVAEFACLPDDPAVGTPGARPVASEEALRAELRGALSDHMAPVLDVFAPRMRRRARAMWGTATDELVEGLWYVGKLLGEEVRARTEAALILPGSTAPYSGGAAFREITKDCGDRLPTRDRVTCCFFYTLRPEATCVTCPRTSDADRVAREGLARPVEQDADAPV</sequence>
<accession>A0A7X6I005</accession>
<keyword evidence="3" id="KW-1185">Reference proteome</keyword>
<dbReference type="RefSeq" id="WP_167971978.1">
    <property type="nucleotide sequence ID" value="NZ_BHZG01000107.1"/>
</dbReference>
<reference evidence="2 3" key="1">
    <citation type="submission" date="2020-03" db="EMBL/GenBank/DDBJ databases">
        <title>Draft genome of Streptomyces sp. ventii, isolated from the Axial Seamount in the Pacific Ocean, and resequencing of the two type strains Streptomyces lonarensis strain NCL 716 and Streptomyces bohaiensis strain 11A07.</title>
        <authorList>
            <person name="Loughran R.M."/>
            <person name="Pfannmuller K.M."/>
            <person name="Wasson B.J."/>
            <person name="Deadmond M.C."/>
            <person name="Paddock B.E."/>
            <person name="Koyack M.J."/>
            <person name="Gallegos D.A."/>
            <person name="Mitchell E.A."/>
            <person name="Ushijima B."/>
            <person name="Saw J.H."/>
            <person name="Mcphail K.L."/>
            <person name="Videau P."/>
        </authorList>
    </citation>
    <scope>NUCLEOTIDE SEQUENCE [LARGE SCALE GENOMIC DNA]</scope>
    <source>
        <strain evidence="2 3">NCL716</strain>
    </source>
</reference>
<comment type="caution">
    <text evidence="2">The sequence shown here is derived from an EMBL/GenBank/DDBJ whole genome shotgun (WGS) entry which is preliminary data.</text>
</comment>
<evidence type="ECO:0000313" key="3">
    <source>
        <dbReference type="Proteomes" id="UP000578686"/>
    </source>
</evidence>
<dbReference type="Proteomes" id="UP000578686">
    <property type="component" value="Unassembled WGS sequence"/>
</dbReference>
<evidence type="ECO:0000259" key="1">
    <source>
        <dbReference type="Pfam" id="PF11575"/>
    </source>
</evidence>
<gene>
    <name evidence="2" type="ORF">HCN56_16740</name>
</gene>